<reference evidence="3" key="1">
    <citation type="journal article" date="2014" name="Proc. Natl. Acad. Sci. U.S.A.">
        <title>Extensive sampling of basidiomycete genomes demonstrates inadequacy of the white-rot/brown-rot paradigm for wood decay fungi.</title>
        <authorList>
            <person name="Riley R."/>
            <person name="Salamov A.A."/>
            <person name="Brown D.W."/>
            <person name="Nagy L.G."/>
            <person name="Floudas D."/>
            <person name="Held B.W."/>
            <person name="Levasseur A."/>
            <person name="Lombard V."/>
            <person name="Morin E."/>
            <person name="Otillar R."/>
            <person name="Lindquist E.A."/>
            <person name="Sun H."/>
            <person name="LaButti K.M."/>
            <person name="Schmutz J."/>
            <person name="Jabbour D."/>
            <person name="Luo H."/>
            <person name="Baker S.E."/>
            <person name="Pisabarro A.G."/>
            <person name="Walton J.D."/>
            <person name="Blanchette R.A."/>
            <person name="Henrissat B."/>
            <person name="Martin F."/>
            <person name="Cullen D."/>
            <person name="Hibbett D.S."/>
            <person name="Grigoriev I.V."/>
        </authorList>
    </citation>
    <scope>NUCLEOTIDE SEQUENCE [LARGE SCALE GENOMIC DNA]</scope>
    <source>
        <strain evidence="3">CBS 339.88</strain>
    </source>
</reference>
<dbReference type="SMART" id="SM00670">
    <property type="entry name" value="PINc"/>
    <property type="match status" value="1"/>
</dbReference>
<dbReference type="Pfam" id="PF13638">
    <property type="entry name" value="PIN_4"/>
    <property type="match status" value="1"/>
</dbReference>
<dbReference type="OrthoDB" id="2017974at2759"/>
<dbReference type="InterPro" id="IPR002716">
    <property type="entry name" value="PIN_dom"/>
</dbReference>
<sequence length="414" mass="46734">MNKYHTLQPSTSAPRNFLTDTSNANPAFLLEEQNPQSNYLHATLKQIDSLANEDVEMQAPLSEFSTYLVVDTNILLHQFEVLAQFVDDVEKLSLPVIVIVPGAVVHELDGQKNRNGLAWFARRATAWLLEKIRERRSVKGQAQEATCKSTGNWKIRDSGEISTGEMFNDSLILDCCMYFLRERQTFLCSADNNLCIISQMQGISAITPSRFWSSREIAYAIYGANVDVSRFGIHKESYRNVRDPPEAAAVREDDSMMVDDEGAGNDFVSEHPINMLHAAVADHFTRLLIELVGKVGGEEVRQRSSPEEEALMSRHAPRRRHYTEWGVSECLEYLNGRRKVKVANPRPGVFLLKSYTRSVPGSRPGREWSRQGWRVALNSLKETAVAWGDVSIPESLHFLEPHIDAVFSLPLPTM</sequence>
<accession>A0A067TUP5</accession>
<evidence type="ECO:0000313" key="2">
    <source>
        <dbReference type="EMBL" id="KDR83639.1"/>
    </source>
</evidence>
<name>A0A067TUP5_GALM3</name>
<dbReference type="CDD" id="cd18727">
    <property type="entry name" value="PIN_Swt1-like"/>
    <property type="match status" value="1"/>
</dbReference>
<evidence type="ECO:0000313" key="3">
    <source>
        <dbReference type="Proteomes" id="UP000027222"/>
    </source>
</evidence>
<dbReference type="Proteomes" id="UP000027222">
    <property type="component" value="Unassembled WGS sequence"/>
</dbReference>
<dbReference type="GO" id="GO:0004540">
    <property type="term" value="F:RNA nuclease activity"/>
    <property type="evidence" value="ECO:0007669"/>
    <property type="project" value="UniProtKB-ARBA"/>
</dbReference>
<protein>
    <recommendedName>
        <fullName evidence="1">PIN domain-containing protein</fullName>
    </recommendedName>
</protein>
<dbReference type="InterPro" id="IPR029060">
    <property type="entry name" value="PIN-like_dom_sf"/>
</dbReference>
<dbReference type="HOGENOM" id="CLU_678119_0_0_1"/>
<keyword evidence="3" id="KW-1185">Reference proteome</keyword>
<dbReference type="Gene3D" id="3.40.50.1010">
    <property type="entry name" value="5'-nuclease"/>
    <property type="match status" value="1"/>
</dbReference>
<dbReference type="STRING" id="685588.A0A067TUP5"/>
<organism evidence="2 3">
    <name type="scientific">Galerina marginata (strain CBS 339.88)</name>
    <dbReference type="NCBI Taxonomy" id="685588"/>
    <lineage>
        <taxon>Eukaryota</taxon>
        <taxon>Fungi</taxon>
        <taxon>Dikarya</taxon>
        <taxon>Basidiomycota</taxon>
        <taxon>Agaricomycotina</taxon>
        <taxon>Agaricomycetes</taxon>
        <taxon>Agaricomycetidae</taxon>
        <taxon>Agaricales</taxon>
        <taxon>Agaricineae</taxon>
        <taxon>Strophariaceae</taxon>
        <taxon>Galerina</taxon>
    </lineage>
</organism>
<gene>
    <name evidence="2" type="ORF">GALMADRAFT_235946</name>
</gene>
<evidence type="ECO:0000259" key="1">
    <source>
        <dbReference type="SMART" id="SM00670"/>
    </source>
</evidence>
<dbReference type="EMBL" id="KL142368">
    <property type="protein sequence ID" value="KDR83639.1"/>
    <property type="molecule type" value="Genomic_DNA"/>
</dbReference>
<dbReference type="SUPFAM" id="SSF88723">
    <property type="entry name" value="PIN domain-like"/>
    <property type="match status" value="1"/>
</dbReference>
<feature type="domain" description="PIN" evidence="1">
    <location>
        <begin position="66"/>
        <end position="196"/>
    </location>
</feature>
<dbReference type="PANTHER" id="PTHR16161">
    <property type="entry name" value="TRANSCRIPTIONAL PROTEIN SWT1"/>
    <property type="match status" value="1"/>
</dbReference>
<dbReference type="InterPro" id="IPR052626">
    <property type="entry name" value="SWT1_Regulator"/>
</dbReference>
<dbReference type="PANTHER" id="PTHR16161:SF0">
    <property type="entry name" value="TRANSCRIPTIONAL PROTEIN SWT1"/>
    <property type="match status" value="1"/>
</dbReference>
<dbReference type="AlphaFoldDB" id="A0A067TUP5"/>
<proteinExistence type="predicted"/>
<dbReference type="GO" id="GO:0005634">
    <property type="term" value="C:nucleus"/>
    <property type="evidence" value="ECO:0007669"/>
    <property type="project" value="TreeGrafter"/>
</dbReference>